<dbReference type="Gene3D" id="6.10.250.1450">
    <property type="match status" value="1"/>
</dbReference>
<dbReference type="FunFam" id="1.20.1440.230:FF:000001">
    <property type="entry name" value="Mitochondrial NADH dehydrogenase flavoprotein 1"/>
    <property type="match status" value="1"/>
</dbReference>
<keyword evidence="5" id="KW-0411">Iron-sulfur</keyword>
<dbReference type="InterPro" id="IPR019575">
    <property type="entry name" value="Nuop51_4Fe4S-bd"/>
</dbReference>
<feature type="domain" description="NADH-ubiquinone oxidoreductase 51kDa subunit iron-sulphur binding" evidence="6">
    <location>
        <begin position="337"/>
        <end position="382"/>
    </location>
</feature>
<name>A0A6J4V2Z7_9BACT</name>
<dbReference type="GO" id="GO:0016491">
    <property type="term" value="F:oxidoreductase activity"/>
    <property type="evidence" value="ECO:0007669"/>
    <property type="project" value="UniProtKB-KW"/>
</dbReference>
<protein>
    <submittedName>
        <fullName evidence="7">NADH-ubiquinone oxidoreductase chain F</fullName>
        <ecNumber evidence="7">1.6.5.3</ecNumber>
    </submittedName>
</protein>
<keyword evidence="7" id="KW-0560">Oxidoreductase</keyword>
<dbReference type="SMART" id="SM00928">
    <property type="entry name" value="NADH_4Fe-4S"/>
    <property type="match status" value="1"/>
</dbReference>
<dbReference type="EC" id="1.6.5.3" evidence="7"/>
<sequence length="436" mass="46826">MSGAITFEQLMPAGPNLTEHRHVPNMVDLEVARSRGAYEGLAKALAEYTPEQVTGVVMDATVLGRGGAGFPAGRKWSFIPKGPGQKYLTVNADESEPGTFSNRELMETTPHLLIEGIALCCYAVGASRAFIYIRGEYIHAANQLNRAIDAARAANLLGDKILGSDFNLEVFVFQGAGAYICGEETALLESIEGNRPMPRSRPPFPAVAGLYGKPTVINNVETIANIPAIIRNGADWYKAFGTPTSPGTKVYSLSGHVRRPGNYELNLGISLRDLIYEYGQGVPGDRAVKVVLPSGAAAPWIPADALDTPMDYDNPRKLGTILGSASVIVMDETVSIPHATLRLIEFFNHESCGKCTPCREGTLWLVKALQRICAGEGVPEDLQLLLNVCDSIAGKVLCALGDFAVSPVQSSLKYFRHEYEAMIPGYPTAAPALATD</sequence>
<dbReference type="InterPro" id="IPR011538">
    <property type="entry name" value="Nuo51_FMN-bd"/>
</dbReference>
<dbReference type="AlphaFoldDB" id="A0A6J4V2Z7"/>
<dbReference type="Gene3D" id="3.10.20.600">
    <property type="match status" value="1"/>
</dbReference>
<dbReference type="Pfam" id="PF10531">
    <property type="entry name" value="SLBB"/>
    <property type="match status" value="1"/>
</dbReference>
<dbReference type="Pfam" id="PF10589">
    <property type="entry name" value="NADH_4Fe-4S"/>
    <property type="match status" value="1"/>
</dbReference>
<dbReference type="InterPro" id="IPR019554">
    <property type="entry name" value="Soluble_ligand-bd"/>
</dbReference>
<dbReference type="GO" id="GO:0046872">
    <property type="term" value="F:metal ion binding"/>
    <property type="evidence" value="ECO:0007669"/>
    <property type="project" value="UniProtKB-KW"/>
</dbReference>
<dbReference type="InterPro" id="IPR037225">
    <property type="entry name" value="Nuo51_FMN-bd_sf"/>
</dbReference>
<dbReference type="PANTHER" id="PTHR43578:SF3">
    <property type="entry name" value="NADH-QUINONE OXIDOREDUCTASE SUBUNIT F"/>
    <property type="match status" value="1"/>
</dbReference>
<evidence type="ECO:0000259" key="6">
    <source>
        <dbReference type="SMART" id="SM00928"/>
    </source>
</evidence>
<dbReference type="Pfam" id="PF01512">
    <property type="entry name" value="Complex1_51K"/>
    <property type="match status" value="1"/>
</dbReference>
<dbReference type="SUPFAM" id="SSF140490">
    <property type="entry name" value="Nqo1C-terminal domain-like"/>
    <property type="match status" value="1"/>
</dbReference>
<dbReference type="InterPro" id="IPR037207">
    <property type="entry name" value="Nuop51_4Fe4S-bd_sf"/>
</dbReference>
<reference evidence="7" key="1">
    <citation type="submission" date="2020-02" db="EMBL/GenBank/DDBJ databases">
        <authorList>
            <person name="Meier V. D."/>
        </authorList>
    </citation>
    <scope>NUCLEOTIDE SEQUENCE</scope>
    <source>
        <strain evidence="7">AVDCRST_MAG18</strain>
    </source>
</reference>
<dbReference type="NCBIfam" id="NF010120">
    <property type="entry name" value="PRK13596.1"/>
    <property type="match status" value="1"/>
</dbReference>
<dbReference type="GO" id="GO:0008137">
    <property type="term" value="F:NADH dehydrogenase (ubiquinone) activity"/>
    <property type="evidence" value="ECO:0007669"/>
    <property type="project" value="InterPro"/>
</dbReference>
<keyword evidence="4" id="KW-0408">Iron</keyword>
<evidence type="ECO:0000256" key="1">
    <source>
        <dbReference type="ARBA" id="ARBA00007523"/>
    </source>
</evidence>
<dbReference type="InterPro" id="IPR001949">
    <property type="entry name" value="NADH-UbQ_OxRdtase_51kDa_CS"/>
</dbReference>
<organism evidence="7">
    <name type="scientific">uncultured Thermomicrobiales bacterium</name>
    <dbReference type="NCBI Taxonomy" id="1645740"/>
    <lineage>
        <taxon>Bacteria</taxon>
        <taxon>Pseudomonadati</taxon>
        <taxon>Thermomicrobiota</taxon>
        <taxon>Thermomicrobia</taxon>
        <taxon>Thermomicrobiales</taxon>
        <taxon>environmental samples</taxon>
    </lineage>
</organism>
<dbReference type="PANTHER" id="PTHR43578">
    <property type="entry name" value="NADH-QUINONE OXIDOREDUCTASE SUBUNIT F"/>
    <property type="match status" value="1"/>
</dbReference>
<evidence type="ECO:0000256" key="2">
    <source>
        <dbReference type="ARBA" id="ARBA00022485"/>
    </source>
</evidence>
<evidence type="ECO:0000256" key="4">
    <source>
        <dbReference type="ARBA" id="ARBA00023004"/>
    </source>
</evidence>
<proteinExistence type="inferred from homology"/>
<dbReference type="SUPFAM" id="SSF142984">
    <property type="entry name" value="Nqo1 middle domain-like"/>
    <property type="match status" value="1"/>
</dbReference>
<dbReference type="EMBL" id="CADCWN010000108">
    <property type="protein sequence ID" value="CAA9565777.1"/>
    <property type="molecule type" value="Genomic_DNA"/>
</dbReference>
<evidence type="ECO:0000256" key="5">
    <source>
        <dbReference type="ARBA" id="ARBA00023014"/>
    </source>
</evidence>
<evidence type="ECO:0000313" key="7">
    <source>
        <dbReference type="EMBL" id="CAA9565777.1"/>
    </source>
</evidence>
<dbReference type="PROSITE" id="PS00645">
    <property type="entry name" value="COMPLEX1_51K_2"/>
    <property type="match status" value="1"/>
</dbReference>
<keyword evidence="3" id="KW-0479">Metal-binding</keyword>
<dbReference type="PROSITE" id="PS00644">
    <property type="entry name" value="COMPLEX1_51K_1"/>
    <property type="match status" value="1"/>
</dbReference>
<evidence type="ECO:0000256" key="3">
    <source>
        <dbReference type="ARBA" id="ARBA00022723"/>
    </source>
</evidence>
<comment type="similarity">
    <text evidence="1">Belongs to the complex I 51 kDa subunit family.</text>
</comment>
<gene>
    <name evidence="7" type="ORF">AVDCRST_MAG18-1469</name>
</gene>
<keyword evidence="7" id="KW-0830">Ubiquinone</keyword>
<accession>A0A6J4V2Z7</accession>
<dbReference type="GO" id="GO:0010181">
    <property type="term" value="F:FMN binding"/>
    <property type="evidence" value="ECO:0007669"/>
    <property type="project" value="InterPro"/>
</dbReference>
<dbReference type="Gene3D" id="1.20.1440.230">
    <property type="entry name" value="NADH-ubiquinone oxidoreductase 51kDa subunit, iron-sulphur binding domain"/>
    <property type="match status" value="1"/>
</dbReference>
<dbReference type="FunFam" id="3.40.50.11540:FF:000001">
    <property type="entry name" value="NADH dehydrogenase [ubiquinone] flavoprotein 1, mitochondrial"/>
    <property type="match status" value="1"/>
</dbReference>
<dbReference type="Gene3D" id="3.40.50.11540">
    <property type="entry name" value="NADH-ubiquinone oxidoreductase 51kDa subunit"/>
    <property type="match status" value="1"/>
</dbReference>
<dbReference type="GO" id="GO:0051539">
    <property type="term" value="F:4 iron, 4 sulfur cluster binding"/>
    <property type="evidence" value="ECO:0007669"/>
    <property type="project" value="UniProtKB-KW"/>
</dbReference>
<dbReference type="SUPFAM" id="SSF142019">
    <property type="entry name" value="Nqo1 FMN-binding domain-like"/>
    <property type="match status" value="1"/>
</dbReference>
<keyword evidence="2" id="KW-0004">4Fe-4S</keyword>